<name>A0ABY4L636_THEAE</name>
<dbReference type="Proteomes" id="UP000832041">
    <property type="component" value="Chromosome"/>
</dbReference>
<sequence>MGPQWRRPPPLSDAPITFRNRNPRSSATIVGRGAATGPRPRAGRREDVPDLPLVVKALCYVVRDGGLLVFRHVGASPEEVGVQVPAGTVRPGEPPEAAALREAREETGLDAFTVVRRLGKTDYDISPYRFELQRRHVFHLSVDGPVPHRWRSRELHDGTRPPTELECFWIPLAQGHVLQSGQGALLGRLFDEPRSAVPQRSPGRP</sequence>
<dbReference type="CDD" id="cd04663">
    <property type="entry name" value="NUDIX_Hydrolase"/>
    <property type="match status" value="1"/>
</dbReference>
<dbReference type="EMBL" id="CP051627">
    <property type="protein sequence ID" value="UPT22356.1"/>
    <property type="molecule type" value="Genomic_DNA"/>
</dbReference>
<feature type="domain" description="Nudix hydrolase" evidence="5">
    <location>
        <begin position="52"/>
        <end position="191"/>
    </location>
</feature>
<keyword evidence="7" id="KW-1185">Reference proteome</keyword>
<keyword evidence="2 3" id="KW-0378">Hydrolase</keyword>
<evidence type="ECO:0000256" key="2">
    <source>
        <dbReference type="ARBA" id="ARBA00022801"/>
    </source>
</evidence>
<dbReference type="InterPro" id="IPR020084">
    <property type="entry name" value="NUDIX_hydrolase_CS"/>
</dbReference>
<dbReference type="InterPro" id="IPR020476">
    <property type="entry name" value="Nudix_hydrolase"/>
</dbReference>
<dbReference type="Gene3D" id="3.90.79.10">
    <property type="entry name" value="Nucleoside Triphosphate Pyrophosphohydrolase"/>
    <property type="match status" value="1"/>
</dbReference>
<reference evidence="6 7" key="1">
    <citation type="submission" date="2020-04" db="EMBL/GenBank/DDBJ databases">
        <title>Thermobifida alba genome sequencing and assembly.</title>
        <authorList>
            <person name="Luzics S."/>
            <person name="Horvath B."/>
            <person name="Nagy I."/>
            <person name="Toth A."/>
            <person name="Nagy I."/>
            <person name="Kukolya J."/>
        </authorList>
    </citation>
    <scope>NUCLEOTIDE SEQUENCE [LARGE SCALE GENOMIC DNA]</scope>
    <source>
        <strain evidence="6 7">DSM 43795</strain>
    </source>
</reference>
<dbReference type="SUPFAM" id="SSF55811">
    <property type="entry name" value="Nudix"/>
    <property type="match status" value="1"/>
</dbReference>
<dbReference type="InterPro" id="IPR000086">
    <property type="entry name" value="NUDIX_hydrolase_dom"/>
</dbReference>
<evidence type="ECO:0000256" key="3">
    <source>
        <dbReference type="RuleBase" id="RU003476"/>
    </source>
</evidence>
<feature type="compositionally biased region" description="Pro residues" evidence="4">
    <location>
        <begin position="1"/>
        <end position="12"/>
    </location>
</feature>
<evidence type="ECO:0000259" key="5">
    <source>
        <dbReference type="PROSITE" id="PS51462"/>
    </source>
</evidence>
<comment type="similarity">
    <text evidence="1 3">Belongs to the Nudix hydrolase family.</text>
</comment>
<gene>
    <name evidence="6" type="ORF">FOF52_16435</name>
</gene>
<feature type="region of interest" description="Disordered" evidence="4">
    <location>
        <begin position="1"/>
        <end position="46"/>
    </location>
</feature>
<dbReference type="InterPro" id="IPR015797">
    <property type="entry name" value="NUDIX_hydrolase-like_dom_sf"/>
</dbReference>
<feature type="compositionally biased region" description="Low complexity" evidence="4">
    <location>
        <begin position="31"/>
        <end position="40"/>
    </location>
</feature>
<evidence type="ECO:0000313" key="6">
    <source>
        <dbReference type="EMBL" id="UPT22356.1"/>
    </source>
</evidence>
<dbReference type="PROSITE" id="PS51462">
    <property type="entry name" value="NUDIX"/>
    <property type="match status" value="1"/>
</dbReference>
<accession>A0ABY4L636</accession>
<dbReference type="PROSITE" id="PS00893">
    <property type="entry name" value="NUDIX_BOX"/>
    <property type="match status" value="1"/>
</dbReference>
<proteinExistence type="inferred from homology"/>
<evidence type="ECO:0000256" key="4">
    <source>
        <dbReference type="SAM" id="MobiDB-lite"/>
    </source>
</evidence>
<dbReference type="Pfam" id="PF00293">
    <property type="entry name" value="NUDIX"/>
    <property type="match status" value="1"/>
</dbReference>
<feature type="compositionally biased region" description="Polar residues" evidence="4">
    <location>
        <begin position="19"/>
        <end position="28"/>
    </location>
</feature>
<protein>
    <submittedName>
        <fullName evidence="6">NUDIX domain-containing protein</fullName>
    </submittedName>
</protein>
<evidence type="ECO:0000256" key="1">
    <source>
        <dbReference type="ARBA" id="ARBA00005582"/>
    </source>
</evidence>
<dbReference type="PRINTS" id="PR00502">
    <property type="entry name" value="NUDIXFAMILY"/>
</dbReference>
<evidence type="ECO:0000313" key="7">
    <source>
        <dbReference type="Proteomes" id="UP000832041"/>
    </source>
</evidence>
<organism evidence="6 7">
    <name type="scientific">Thermobifida alba</name>
    <name type="common">Thermomonospora alba</name>
    <dbReference type="NCBI Taxonomy" id="53522"/>
    <lineage>
        <taxon>Bacteria</taxon>
        <taxon>Bacillati</taxon>
        <taxon>Actinomycetota</taxon>
        <taxon>Actinomycetes</taxon>
        <taxon>Streptosporangiales</taxon>
        <taxon>Nocardiopsidaceae</taxon>
        <taxon>Thermobifida</taxon>
    </lineage>
</organism>